<name>A0A6A3L4W7_9STRA</name>
<accession>A0A6A3L4W7</accession>
<keyword evidence="1" id="KW-0732">Signal</keyword>
<evidence type="ECO:0000313" key="3">
    <source>
        <dbReference type="Proteomes" id="UP000429607"/>
    </source>
</evidence>
<feature type="signal peptide" evidence="1">
    <location>
        <begin position="1"/>
        <end position="23"/>
    </location>
</feature>
<dbReference type="EMBL" id="QXFV01001138">
    <property type="protein sequence ID" value="KAE9014069.1"/>
    <property type="molecule type" value="Genomic_DNA"/>
</dbReference>
<dbReference type="AlphaFoldDB" id="A0A6A3L4W7"/>
<organism evidence="2 3">
    <name type="scientific">Phytophthora rubi</name>
    <dbReference type="NCBI Taxonomy" id="129364"/>
    <lineage>
        <taxon>Eukaryota</taxon>
        <taxon>Sar</taxon>
        <taxon>Stramenopiles</taxon>
        <taxon>Oomycota</taxon>
        <taxon>Peronosporomycetes</taxon>
        <taxon>Peronosporales</taxon>
        <taxon>Peronosporaceae</taxon>
        <taxon>Phytophthora</taxon>
    </lineage>
</organism>
<evidence type="ECO:0000256" key="1">
    <source>
        <dbReference type="SAM" id="SignalP"/>
    </source>
</evidence>
<evidence type="ECO:0000313" key="2">
    <source>
        <dbReference type="EMBL" id="KAE9014069.1"/>
    </source>
</evidence>
<comment type="caution">
    <text evidence="2">The sequence shown here is derived from an EMBL/GenBank/DDBJ whole genome shotgun (WGS) entry which is preliminary data.</text>
</comment>
<reference evidence="2 3" key="1">
    <citation type="submission" date="2018-09" db="EMBL/GenBank/DDBJ databases">
        <title>Genomic investigation of the strawberry pathogen Phytophthora fragariae indicates pathogenicity is determined by transcriptional variation in three key races.</title>
        <authorList>
            <person name="Adams T.M."/>
            <person name="Armitage A.D."/>
            <person name="Sobczyk M.K."/>
            <person name="Bates H.J."/>
            <person name="Dunwell J.M."/>
            <person name="Nellist C.F."/>
            <person name="Harrison R.J."/>
        </authorList>
    </citation>
    <scope>NUCLEOTIDE SEQUENCE [LARGE SCALE GENOMIC DNA]</scope>
    <source>
        <strain evidence="2 3">SCRP249</strain>
    </source>
</reference>
<dbReference type="Proteomes" id="UP000429607">
    <property type="component" value="Unassembled WGS sequence"/>
</dbReference>
<feature type="chain" id="PRO_5025436290" description="Membrane-associated protein" evidence="1">
    <location>
        <begin position="24"/>
        <end position="1078"/>
    </location>
</feature>
<protein>
    <recommendedName>
        <fullName evidence="4">Membrane-associated protein</fullName>
    </recommendedName>
</protein>
<proteinExistence type="predicted"/>
<evidence type="ECO:0008006" key="4">
    <source>
        <dbReference type="Google" id="ProtNLM"/>
    </source>
</evidence>
<gene>
    <name evidence="2" type="ORF">PR001_g15231</name>
</gene>
<sequence length="1078" mass="115471">MNFLEIWIGVVLLVTWKLVAVNGENTFSVTTVYEDNTCTATGNSLFAVSSCITDYEGFVATAFGETNPYMIHRYYSATGCNNVGYVYAYSADGYCHMYPDSSSGFGSFRAPIDVNGAIGFVWFLDSACTNWKVSSGPIKELMNPVYCSYWECDLMLPLCSYESCGSPPYGFCGSGMSVGGPISVALTSEMVCIPQTDHYDPVCSSDGESYTASDCTKYYSGGWDDLGIISNAFGSLPYLVVEKLVWCGLVDTVTDVMVYRLDESCYPNAAGNASHKLTLGRSLTITTYTDANCMSGASEVTVNLSTIQSKRCTADDKKGFLANTKTSFSVVAVYEDSACSGTPSQLTFTPTIWRDPLGAANAPCQSLGGSLFSVSSCTQDYPAFATTAFGADNVFVIEEAFSKGYCDNVGFMTAYAADGNCHTDLDGTTSFKAELGTDITLTLRTFFDSVCSDGRNTAALTTDQLASPMCRKLSLGGLDGPPALGRRTIVTLYGDSSCSSPATTMTLTTELTCTPQIDHYNPLCVQNEAAYSVSDCTQYYVGGWDDIGIIRDAFGDYPYLMVEKYMTGRCGDGDAILNVKIFKLDENCYPDTTGSGSHRLMLGYSVTITTYSDVNCLNVSTITTVDQSMFTTSAAGNCIDNDKKYYVVNAQTSFASLAIYEDSSCSGSPSLITFSPMLECQELTNYANTTCHSTGNSLFAMTSCTTDFVAFATTAFGNAPFMVDRYYPVSDCNSVGYVNVFSADAFCHTNPVETSSFSTCKDNYHGGGLGNDMLTSSYCMPEVCEIMNAMCSRQNCGSPPYGHCGRMISVGGPSGTPPTGKLSSITVFADNSCSSPAVSVTLTSDTTCTSQSDHYELPCTTDGKAYYTSECTQYYTGGSDDRGIISHAFGNSPYLVVEKYVWCGMVDTVTDVKVYRLDENCYPNAAGNASHKLTLGRKLTITTYADTNCMNAASEVTADRSTILSKGCSAGDMKFLLFNAIPVFSVLAVYEDSTCSGTPSQLIFAPAIGCHDSPAIANAPCKNIGNSVFALSSCTQDYSAFGASVFGTGRAPDYGIDIYHEHLHSINNVIASLLSTNK</sequence>